<dbReference type="GO" id="GO:0008270">
    <property type="term" value="F:zinc ion binding"/>
    <property type="evidence" value="ECO:0007669"/>
    <property type="project" value="InterPro"/>
</dbReference>
<dbReference type="InterPro" id="IPR042097">
    <property type="entry name" value="Aminopeptidase_N-like_N_sf"/>
</dbReference>
<evidence type="ECO:0000256" key="5">
    <source>
        <dbReference type="ARBA" id="ARBA00022723"/>
    </source>
</evidence>
<dbReference type="GO" id="GO:0005615">
    <property type="term" value="C:extracellular space"/>
    <property type="evidence" value="ECO:0007669"/>
    <property type="project" value="TreeGrafter"/>
</dbReference>
<dbReference type="PANTHER" id="PTHR11533:SF174">
    <property type="entry name" value="PUROMYCIN-SENSITIVE AMINOPEPTIDASE-RELATED"/>
    <property type="match status" value="1"/>
</dbReference>
<evidence type="ECO:0000256" key="4">
    <source>
        <dbReference type="ARBA" id="ARBA00022670"/>
    </source>
</evidence>
<dbReference type="AlphaFoldDB" id="A0A6J7QLI4"/>
<evidence type="ECO:0000256" key="7">
    <source>
        <dbReference type="ARBA" id="ARBA00022833"/>
    </source>
</evidence>
<dbReference type="InterPro" id="IPR014782">
    <property type="entry name" value="Peptidase_M1_dom"/>
</dbReference>
<keyword evidence="5" id="KW-0479">Metal-binding</keyword>
<dbReference type="GO" id="GO:0070006">
    <property type="term" value="F:metalloaminopeptidase activity"/>
    <property type="evidence" value="ECO:0007669"/>
    <property type="project" value="TreeGrafter"/>
</dbReference>
<dbReference type="SUPFAM" id="SSF63737">
    <property type="entry name" value="Leukotriene A4 hydrolase N-terminal domain"/>
    <property type="match status" value="1"/>
</dbReference>
<keyword evidence="7" id="KW-0862">Zinc</keyword>
<keyword evidence="3" id="KW-0031">Aminopeptidase</keyword>
<dbReference type="Gene3D" id="2.60.40.1730">
    <property type="entry name" value="tricorn interacting facor f3 domain"/>
    <property type="match status" value="1"/>
</dbReference>
<evidence type="ECO:0000259" key="11">
    <source>
        <dbReference type="Pfam" id="PF17900"/>
    </source>
</evidence>
<evidence type="ECO:0000313" key="14">
    <source>
        <dbReference type="EMBL" id="CAB5017836.1"/>
    </source>
</evidence>
<dbReference type="InterPro" id="IPR001930">
    <property type="entry name" value="Peptidase_M1"/>
</dbReference>
<evidence type="ECO:0000256" key="1">
    <source>
        <dbReference type="ARBA" id="ARBA00001947"/>
    </source>
</evidence>
<dbReference type="InterPro" id="IPR027268">
    <property type="entry name" value="Peptidase_M4/M1_CTD_sf"/>
</dbReference>
<dbReference type="Gene3D" id="1.25.50.20">
    <property type="match status" value="1"/>
</dbReference>
<dbReference type="GO" id="GO:0005737">
    <property type="term" value="C:cytoplasm"/>
    <property type="evidence" value="ECO:0007669"/>
    <property type="project" value="TreeGrafter"/>
</dbReference>
<dbReference type="InterPro" id="IPR045357">
    <property type="entry name" value="Aminopeptidase_N-like_N"/>
</dbReference>
<feature type="domain" description="ERAP1-like C-terminal" evidence="10">
    <location>
        <begin position="517"/>
        <end position="818"/>
    </location>
</feature>
<evidence type="ECO:0000313" key="12">
    <source>
        <dbReference type="EMBL" id="CAB4825196.1"/>
    </source>
</evidence>
<dbReference type="Pfam" id="PF11838">
    <property type="entry name" value="ERAP1_C"/>
    <property type="match status" value="1"/>
</dbReference>
<dbReference type="PANTHER" id="PTHR11533">
    <property type="entry name" value="PROTEASE M1 ZINC METALLOPROTEASE"/>
    <property type="match status" value="1"/>
</dbReference>
<dbReference type="EMBL" id="CAFABE010000024">
    <property type="protein sequence ID" value="CAB4825196.1"/>
    <property type="molecule type" value="Genomic_DNA"/>
</dbReference>
<dbReference type="Pfam" id="PF17900">
    <property type="entry name" value="Peptidase_M1_N"/>
    <property type="match status" value="1"/>
</dbReference>
<evidence type="ECO:0000256" key="6">
    <source>
        <dbReference type="ARBA" id="ARBA00022801"/>
    </source>
</evidence>
<reference evidence="14" key="1">
    <citation type="submission" date="2020-05" db="EMBL/GenBank/DDBJ databases">
        <authorList>
            <person name="Chiriac C."/>
            <person name="Salcher M."/>
            <person name="Ghai R."/>
            <person name="Kavagutti S V."/>
        </authorList>
    </citation>
    <scope>NUCLEOTIDE SEQUENCE</scope>
</reference>
<keyword evidence="4" id="KW-0645">Protease</keyword>
<name>A0A6J7QLI4_9ZZZZ</name>
<dbReference type="InterPro" id="IPR034016">
    <property type="entry name" value="M1_APN-typ"/>
</dbReference>
<gene>
    <name evidence="12" type="ORF">UFOPK3164_00702</name>
    <name evidence="13" type="ORF">UFOPK3427_00489</name>
    <name evidence="14" type="ORF">UFOPK4112_00720</name>
</gene>
<keyword evidence="6" id="KW-0378">Hydrolase</keyword>
<dbReference type="EMBL" id="CAFBPM010000005">
    <property type="protein sequence ID" value="CAB5017836.1"/>
    <property type="molecule type" value="Genomic_DNA"/>
</dbReference>
<dbReference type="GO" id="GO:0042277">
    <property type="term" value="F:peptide binding"/>
    <property type="evidence" value="ECO:0007669"/>
    <property type="project" value="TreeGrafter"/>
</dbReference>
<evidence type="ECO:0000259" key="10">
    <source>
        <dbReference type="Pfam" id="PF11838"/>
    </source>
</evidence>
<dbReference type="FunFam" id="2.60.40.1730:FF:000002">
    <property type="entry name" value="Aminopeptidase"/>
    <property type="match status" value="1"/>
</dbReference>
<proteinExistence type="inferred from homology"/>
<dbReference type="InterPro" id="IPR050344">
    <property type="entry name" value="Peptidase_M1_aminopeptidases"/>
</dbReference>
<dbReference type="FunFam" id="1.10.390.10:FF:000001">
    <property type="entry name" value="Aminopeptidase"/>
    <property type="match status" value="1"/>
</dbReference>
<dbReference type="EMBL" id="CAFBLT010000001">
    <property type="protein sequence ID" value="CAB4865972.1"/>
    <property type="molecule type" value="Genomic_DNA"/>
</dbReference>
<dbReference type="InterPro" id="IPR024571">
    <property type="entry name" value="ERAP1-like_C_dom"/>
</dbReference>
<protein>
    <submittedName>
        <fullName evidence="14">Unannotated protein</fullName>
    </submittedName>
</protein>
<dbReference type="GO" id="GO:0006508">
    <property type="term" value="P:proteolysis"/>
    <property type="evidence" value="ECO:0007669"/>
    <property type="project" value="UniProtKB-KW"/>
</dbReference>
<feature type="domain" description="Peptidase M1 membrane alanine aminopeptidase" evidence="9">
    <location>
        <begin position="234"/>
        <end position="450"/>
    </location>
</feature>
<dbReference type="GO" id="GO:0016020">
    <property type="term" value="C:membrane"/>
    <property type="evidence" value="ECO:0007669"/>
    <property type="project" value="TreeGrafter"/>
</dbReference>
<dbReference type="SUPFAM" id="SSF55486">
    <property type="entry name" value="Metalloproteases ('zincins'), catalytic domain"/>
    <property type="match status" value="1"/>
</dbReference>
<comment type="similarity">
    <text evidence="2">Belongs to the peptidase M1 family.</text>
</comment>
<dbReference type="GO" id="GO:0043171">
    <property type="term" value="P:peptide catabolic process"/>
    <property type="evidence" value="ECO:0007669"/>
    <property type="project" value="TreeGrafter"/>
</dbReference>
<evidence type="ECO:0000256" key="8">
    <source>
        <dbReference type="ARBA" id="ARBA00023049"/>
    </source>
</evidence>
<evidence type="ECO:0000256" key="2">
    <source>
        <dbReference type="ARBA" id="ARBA00010136"/>
    </source>
</evidence>
<organism evidence="14">
    <name type="scientific">freshwater metagenome</name>
    <dbReference type="NCBI Taxonomy" id="449393"/>
    <lineage>
        <taxon>unclassified sequences</taxon>
        <taxon>metagenomes</taxon>
        <taxon>ecological metagenomes</taxon>
    </lineage>
</organism>
<evidence type="ECO:0000313" key="13">
    <source>
        <dbReference type="EMBL" id="CAB4865972.1"/>
    </source>
</evidence>
<feature type="domain" description="Aminopeptidase N-like N-terminal" evidence="11">
    <location>
        <begin position="17"/>
        <end position="199"/>
    </location>
</feature>
<dbReference type="CDD" id="cd09601">
    <property type="entry name" value="M1_APN-Q_like"/>
    <property type="match status" value="1"/>
</dbReference>
<keyword evidence="8" id="KW-0482">Metalloprotease</keyword>
<dbReference type="Pfam" id="PF01433">
    <property type="entry name" value="Peptidase_M1"/>
    <property type="match status" value="1"/>
</dbReference>
<dbReference type="Gene3D" id="1.10.390.10">
    <property type="entry name" value="Neutral Protease Domain 2"/>
    <property type="match status" value="1"/>
</dbReference>
<evidence type="ECO:0000256" key="3">
    <source>
        <dbReference type="ARBA" id="ARBA00022438"/>
    </source>
</evidence>
<evidence type="ECO:0000259" key="9">
    <source>
        <dbReference type="Pfam" id="PF01433"/>
    </source>
</evidence>
<dbReference type="PRINTS" id="PR00756">
    <property type="entry name" value="ALADIPTASE"/>
</dbReference>
<sequence length="841" mass="91994">MSKTSENPYRLSDAVFPTAYRLELAPDLGEATFKGSVEIDLNITSETPSITLNAVDLELSEATIETNGAAPTNCSISLDPETERATFDPGLVLQKGTATLRIKFTGILNDQLTGFYRSTFLDPDGTTQTIATTQMEATDARKAFPCFDEPAKKATFTITLIVPKDQAAYSNSPIVAEELREDGTRVVSFAPTMVMSTYLVAFIVGPFEETDTLDVDGTPVRIVYPPGKASLAPFALEVAAHSLRYFTNYFGIPYPGDKLDLVAIPDFAFGAMENLGCVTFRETALLVDPATASRLEVERVVDVIAHEIAHMWFGDLVTMGWWEGIWLNEAFATFMEIKCTDAFRPQWQRWVSFGTSREMAMAVDGLHSTRPIEFEVISPADARGMFDILTYEKGGSVLRMLEQYLGEDTFRDGIRHYLELHAYSNTVTSDLWNALESVSQAPVRTIMDTWILQGGHPVVTVENGTASQAPFSYGPAQQESAIGSMWLIPLLTRPLDSDSIEATILGKDPVSVPSGTVLNAGGWGVYRTKYDSAALAEIASNLGRLDALERATLVADTWAAALAGRSTLADFLTLAAGLGKEIEPATWTTVAGAFGTVSRVLPHAERALFAERTTAVFGPLYEQLGWDAERGEDEQTPTLRSLVLSTLGTLGSHEGIQREALRRFDTGEVSGDLADAIIAVVGYCSRDGDFDEVLRRYEAASDPQSEHRYLFGLTGFQNVDLTKKAFDLCRGETIRTQDAPYVVSALLANKTGGVVAFDELMSHWDECLARFPQDAHSRMLGGIARMIGSRKSAQVIADFVNSHPVHSGQRTVLQGVERMWVGVTFGERESHGLTEVLNRAY</sequence>
<comment type="cofactor">
    <cofactor evidence="1">
        <name>Zn(2+)</name>
        <dbReference type="ChEBI" id="CHEBI:29105"/>
    </cofactor>
</comment>
<accession>A0A6J7QLI4</accession>